<dbReference type="RefSeq" id="WP_048575825.1">
    <property type="nucleotide sequence ID" value="NZ_FZOS01000012.1"/>
</dbReference>
<sequence>MPQFEVQVIARLWVNQRIVINAPNAEIAAQQAIETARESPAAWEVPGAKDFTEILIDPEELTDFDTDEITVEG</sequence>
<evidence type="ECO:0000313" key="1">
    <source>
        <dbReference type="EMBL" id="SNS67165.1"/>
    </source>
</evidence>
<name>A0A239GE33_9SPHN</name>
<dbReference type="AlphaFoldDB" id="A0A239GE33"/>
<reference evidence="2" key="1">
    <citation type="submission" date="2017-06" db="EMBL/GenBank/DDBJ databases">
        <authorList>
            <person name="Varghese N."/>
            <person name="Submissions S."/>
        </authorList>
    </citation>
    <scope>NUCLEOTIDE SEQUENCE [LARGE SCALE GENOMIC DNA]</scope>
    <source>
        <strain evidence="2">LNB2</strain>
    </source>
</reference>
<proteinExistence type="predicted"/>
<gene>
    <name evidence="1" type="ORF">SAMN06295912_11215</name>
</gene>
<keyword evidence="2" id="KW-1185">Reference proteome</keyword>
<organism evidence="1 2">
    <name type="scientific">Edaphosphingomonas laterariae</name>
    <dbReference type="NCBI Taxonomy" id="861865"/>
    <lineage>
        <taxon>Bacteria</taxon>
        <taxon>Pseudomonadati</taxon>
        <taxon>Pseudomonadota</taxon>
        <taxon>Alphaproteobacteria</taxon>
        <taxon>Sphingomonadales</taxon>
        <taxon>Rhizorhabdaceae</taxon>
        <taxon>Edaphosphingomonas</taxon>
    </lineage>
</organism>
<dbReference type="Proteomes" id="UP000198281">
    <property type="component" value="Unassembled WGS sequence"/>
</dbReference>
<accession>A0A239GE33</accession>
<dbReference type="EMBL" id="FZOS01000012">
    <property type="protein sequence ID" value="SNS67165.1"/>
    <property type="molecule type" value="Genomic_DNA"/>
</dbReference>
<evidence type="ECO:0000313" key="2">
    <source>
        <dbReference type="Proteomes" id="UP000198281"/>
    </source>
</evidence>
<dbReference type="OrthoDB" id="7596844at2"/>
<protein>
    <submittedName>
        <fullName evidence="1">Uncharacterized protein</fullName>
    </submittedName>
</protein>